<sequence>MGNSASSNSPVFTGLTGQEKRSLRHQSRRGNYPDPYHSDQYTLREFLHDWKHSRNYVLHFSYPLVEGAIFGTLIGASIIHPMTTHSPYLYRKVAMAFRPSEFIPSELAKITFRNFTPQYGIIGGVFGFWVCFTSELFDHMFDANIFTKFGVLGAIDGAILGKMTGSMMAPFRYSLIGATVGLLIAGARSYSFSRLRGDVGYSVEYFPHVTEEEKRRYELQEIRIMGGNPELVLKR</sequence>
<keyword evidence="2" id="KW-1133">Transmembrane helix</keyword>
<feature type="transmembrane region" description="Helical" evidence="2">
    <location>
        <begin position="173"/>
        <end position="191"/>
    </location>
</feature>
<feature type="transmembrane region" description="Helical" evidence="2">
    <location>
        <begin position="60"/>
        <end position="82"/>
    </location>
</feature>
<dbReference type="Proteomes" id="UP001162131">
    <property type="component" value="Unassembled WGS sequence"/>
</dbReference>
<evidence type="ECO:0008006" key="5">
    <source>
        <dbReference type="Google" id="ProtNLM"/>
    </source>
</evidence>
<comment type="caution">
    <text evidence="3">The sequence shown here is derived from an EMBL/GenBank/DDBJ whole genome shotgun (WGS) entry which is preliminary data.</text>
</comment>
<feature type="compositionally biased region" description="Polar residues" evidence="1">
    <location>
        <begin position="1"/>
        <end position="11"/>
    </location>
</feature>
<gene>
    <name evidence="3" type="ORF">BSTOLATCC_MIC39761</name>
</gene>
<organism evidence="3 4">
    <name type="scientific">Blepharisma stoltei</name>
    <dbReference type="NCBI Taxonomy" id="1481888"/>
    <lineage>
        <taxon>Eukaryota</taxon>
        <taxon>Sar</taxon>
        <taxon>Alveolata</taxon>
        <taxon>Ciliophora</taxon>
        <taxon>Postciliodesmatophora</taxon>
        <taxon>Heterotrichea</taxon>
        <taxon>Heterotrichida</taxon>
        <taxon>Blepharismidae</taxon>
        <taxon>Blepharisma</taxon>
    </lineage>
</organism>
<evidence type="ECO:0000256" key="1">
    <source>
        <dbReference type="SAM" id="MobiDB-lite"/>
    </source>
</evidence>
<evidence type="ECO:0000313" key="3">
    <source>
        <dbReference type="EMBL" id="CAG9325981.1"/>
    </source>
</evidence>
<feature type="transmembrane region" description="Helical" evidence="2">
    <location>
        <begin position="119"/>
        <end position="137"/>
    </location>
</feature>
<keyword evidence="2" id="KW-0472">Membrane</keyword>
<dbReference type="AlphaFoldDB" id="A0AAU9JYI2"/>
<protein>
    <recommendedName>
        <fullName evidence="5">NADH-ubiquinone oxidoreductase 21kDa subunit N-terminal domain-containing protein</fullName>
    </recommendedName>
</protein>
<evidence type="ECO:0000256" key="2">
    <source>
        <dbReference type="SAM" id="Phobius"/>
    </source>
</evidence>
<keyword evidence="2" id="KW-0812">Transmembrane</keyword>
<dbReference type="EMBL" id="CAJZBQ010000039">
    <property type="protein sequence ID" value="CAG9325981.1"/>
    <property type="molecule type" value="Genomic_DNA"/>
</dbReference>
<evidence type="ECO:0000313" key="4">
    <source>
        <dbReference type="Proteomes" id="UP001162131"/>
    </source>
</evidence>
<feature type="region of interest" description="Disordered" evidence="1">
    <location>
        <begin position="1"/>
        <end position="34"/>
    </location>
</feature>
<name>A0AAU9JYI2_9CILI</name>
<proteinExistence type="predicted"/>
<reference evidence="3" key="1">
    <citation type="submission" date="2021-09" db="EMBL/GenBank/DDBJ databases">
        <authorList>
            <consortium name="AG Swart"/>
            <person name="Singh M."/>
            <person name="Singh A."/>
            <person name="Seah K."/>
            <person name="Emmerich C."/>
        </authorList>
    </citation>
    <scope>NUCLEOTIDE SEQUENCE</scope>
    <source>
        <strain evidence="3">ATCC30299</strain>
    </source>
</reference>
<accession>A0AAU9JYI2</accession>
<keyword evidence="4" id="KW-1185">Reference proteome</keyword>